<sequence length="344" mass="39568">MKWLTYRHPSTGEQRAGYLWQSYIIDFEKSLQFIVTLQKQRSEQKNIPFEQKLIEKSSTIQKFPITLLGYLEHQETYKPCLKALETEFMNWEEEEWKRQIEAESPWVIAFDAALLSAPLPRPPSFRDFYAFEAHVRNARKQRGLDMVQEWYHFPSFYFSNHQSILGPNEEVAFPSSSVKWDYELEVGIVIGKQGRNISREKAIEHVFGLTIVNDWSARDLQAEEVKIGLGPAKGKDFATTMGPFVSTVDEWQDRRQGEHVQLKMEAYVNGERTSTGDLNQLYFSIPELIARASQDCTLYPGDILGTGTVGTGSLLEQGKDWLKAGDQVTLKVERIGFLESRIKA</sequence>
<proteinExistence type="predicted"/>
<comment type="caution">
    <text evidence="2">The sequence shown here is derived from an EMBL/GenBank/DDBJ whole genome shotgun (WGS) entry which is preliminary data.</text>
</comment>
<dbReference type="InterPro" id="IPR036663">
    <property type="entry name" value="Fumarylacetoacetase_C_sf"/>
</dbReference>
<keyword evidence="2" id="KW-0378">Hydrolase</keyword>
<accession>A0ABT9VXA9</accession>
<organism evidence="2 3">
    <name type="scientific">Caldalkalibacillus horti</name>
    <dbReference type="NCBI Taxonomy" id="77523"/>
    <lineage>
        <taxon>Bacteria</taxon>
        <taxon>Bacillati</taxon>
        <taxon>Bacillota</taxon>
        <taxon>Bacilli</taxon>
        <taxon>Bacillales</taxon>
        <taxon>Bacillaceae</taxon>
        <taxon>Caldalkalibacillus</taxon>
    </lineage>
</organism>
<dbReference type="RefSeq" id="WP_307392562.1">
    <property type="nucleotide sequence ID" value="NZ_BAAADK010000045.1"/>
</dbReference>
<dbReference type="InterPro" id="IPR011234">
    <property type="entry name" value="Fumarylacetoacetase-like_C"/>
</dbReference>
<dbReference type="PANTHER" id="PTHR43211">
    <property type="entry name" value="FUMARYLACETOACETATE HYDROLASE"/>
    <property type="match status" value="1"/>
</dbReference>
<dbReference type="SUPFAM" id="SSF56529">
    <property type="entry name" value="FAH"/>
    <property type="match status" value="1"/>
</dbReference>
<dbReference type="EMBL" id="JAUSTY010000004">
    <property type="protein sequence ID" value="MDQ0165452.1"/>
    <property type="molecule type" value="Genomic_DNA"/>
</dbReference>
<evidence type="ECO:0000259" key="1">
    <source>
        <dbReference type="Pfam" id="PF01557"/>
    </source>
</evidence>
<evidence type="ECO:0000313" key="2">
    <source>
        <dbReference type="EMBL" id="MDQ0165452.1"/>
    </source>
</evidence>
<reference evidence="2 3" key="1">
    <citation type="submission" date="2023-07" db="EMBL/GenBank/DDBJ databases">
        <title>Genomic Encyclopedia of Type Strains, Phase IV (KMG-IV): sequencing the most valuable type-strain genomes for metagenomic binning, comparative biology and taxonomic classification.</title>
        <authorList>
            <person name="Goeker M."/>
        </authorList>
    </citation>
    <scope>NUCLEOTIDE SEQUENCE [LARGE SCALE GENOMIC DNA]</scope>
    <source>
        <strain evidence="2 3">DSM 12751</strain>
    </source>
</reference>
<name>A0ABT9VXA9_9BACI</name>
<dbReference type="Gene3D" id="3.90.850.10">
    <property type="entry name" value="Fumarylacetoacetase-like, C-terminal domain"/>
    <property type="match status" value="1"/>
</dbReference>
<feature type="domain" description="Fumarylacetoacetase-like C-terminal" evidence="1">
    <location>
        <begin position="125"/>
        <end position="342"/>
    </location>
</feature>
<dbReference type="PANTHER" id="PTHR43211:SF1">
    <property type="entry name" value="BLL6422 PROTEIN"/>
    <property type="match status" value="1"/>
</dbReference>
<protein>
    <submittedName>
        <fullName evidence="2">Fumarylacetoacetate (FAA) hydrolase</fullName>
        <ecNumber evidence="2">3.7.1.2</ecNumber>
    </submittedName>
</protein>
<evidence type="ECO:0000313" key="3">
    <source>
        <dbReference type="Proteomes" id="UP001235840"/>
    </source>
</evidence>
<dbReference type="Pfam" id="PF01557">
    <property type="entry name" value="FAA_hydrolase"/>
    <property type="match status" value="1"/>
</dbReference>
<dbReference type="GO" id="GO:0004334">
    <property type="term" value="F:fumarylacetoacetase activity"/>
    <property type="evidence" value="ECO:0007669"/>
    <property type="project" value="UniProtKB-EC"/>
</dbReference>
<dbReference type="EC" id="3.7.1.2" evidence="2"/>
<dbReference type="Proteomes" id="UP001235840">
    <property type="component" value="Unassembled WGS sequence"/>
</dbReference>
<gene>
    <name evidence="2" type="ORF">J2S11_001352</name>
</gene>
<keyword evidence="3" id="KW-1185">Reference proteome</keyword>